<dbReference type="PROSITE" id="PS00211">
    <property type="entry name" value="ABC_TRANSPORTER_1"/>
    <property type="match status" value="1"/>
</dbReference>
<dbReference type="GO" id="GO:0005524">
    <property type="term" value="F:ATP binding"/>
    <property type="evidence" value="ECO:0007669"/>
    <property type="project" value="UniProtKB-KW"/>
</dbReference>
<dbReference type="InterPro" id="IPR017871">
    <property type="entry name" value="ABC_transporter-like_CS"/>
</dbReference>
<dbReference type="EMBL" id="AP024086">
    <property type="protein sequence ID" value="BCL60642.1"/>
    <property type="molecule type" value="Genomic_DNA"/>
</dbReference>
<protein>
    <recommendedName>
        <fullName evidence="3">ABC transporter domain-containing protein</fullName>
    </recommendedName>
</protein>
<sequence>MVTQQTILFNDTIRNNIAYGDQKASDQDIRKAADAAHALGFIEELPKGFETIIGEDGARLSGGERQRISIARAILKNAPILILDEATSALDTESEREVQKALENLMKDRTTFVIAHRLSTIKNADRIIVVKDGEIVEEGTHDTLLAQGGEYELLYSMQYK</sequence>
<dbReference type="KEGG" id="dbk:DGMP_13350"/>
<evidence type="ECO:0000256" key="2">
    <source>
        <dbReference type="ARBA" id="ARBA00022840"/>
    </source>
</evidence>
<dbReference type="PANTHER" id="PTHR43394:SF1">
    <property type="entry name" value="ATP-BINDING CASSETTE SUB-FAMILY B MEMBER 10, MITOCHONDRIAL"/>
    <property type="match status" value="1"/>
</dbReference>
<reference evidence="4" key="1">
    <citation type="submission" date="2020-09" db="EMBL/GenBank/DDBJ databases">
        <title>Desulfogranum mesoprofundum gen. nov., sp. nov., a novel mesophilic, sulfate-reducing chemolithoautotroph isolated from a deep-sea hydrothermal vent chimney in the Suiyo Seamount.</title>
        <authorList>
            <person name="Hashimoto Y."/>
            <person name="Nakagawa S."/>
        </authorList>
    </citation>
    <scope>NUCLEOTIDE SEQUENCE</scope>
    <source>
        <strain evidence="4">KT2</strain>
    </source>
</reference>
<gene>
    <name evidence="4" type="ORF">DGMP_13350</name>
</gene>
<keyword evidence="5" id="KW-1185">Reference proteome</keyword>
<proteinExistence type="predicted"/>
<name>A0A8D5FFD9_9BACT</name>
<accession>A0A8D5FFD9</accession>
<evidence type="ECO:0000313" key="5">
    <source>
        <dbReference type="Proteomes" id="UP000826725"/>
    </source>
</evidence>
<keyword evidence="2" id="KW-0067">ATP-binding</keyword>
<dbReference type="PANTHER" id="PTHR43394">
    <property type="entry name" value="ATP-DEPENDENT PERMEASE MDL1, MITOCHONDRIAL"/>
    <property type="match status" value="1"/>
</dbReference>
<evidence type="ECO:0000259" key="3">
    <source>
        <dbReference type="Pfam" id="PF00005"/>
    </source>
</evidence>
<dbReference type="GO" id="GO:0016887">
    <property type="term" value="F:ATP hydrolysis activity"/>
    <property type="evidence" value="ECO:0007669"/>
    <property type="project" value="InterPro"/>
</dbReference>
<evidence type="ECO:0000313" key="4">
    <source>
        <dbReference type="EMBL" id="BCL60642.1"/>
    </source>
</evidence>
<dbReference type="GO" id="GO:0015421">
    <property type="term" value="F:ABC-type oligopeptide transporter activity"/>
    <property type="evidence" value="ECO:0007669"/>
    <property type="project" value="TreeGrafter"/>
</dbReference>
<dbReference type="InterPro" id="IPR039421">
    <property type="entry name" value="Type_1_exporter"/>
</dbReference>
<keyword evidence="1" id="KW-0547">Nucleotide-binding</keyword>
<evidence type="ECO:0000256" key="1">
    <source>
        <dbReference type="ARBA" id="ARBA00022741"/>
    </source>
</evidence>
<dbReference type="InterPro" id="IPR003439">
    <property type="entry name" value="ABC_transporter-like_ATP-bd"/>
</dbReference>
<dbReference type="Pfam" id="PF00005">
    <property type="entry name" value="ABC_tran"/>
    <property type="match status" value="1"/>
</dbReference>
<dbReference type="Proteomes" id="UP000826725">
    <property type="component" value="Chromosome"/>
</dbReference>
<dbReference type="AlphaFoldDB" id="A0A8D5FFD9"/>
<organism evidence="4 5">
    <name type="scientific">Desulfomarina profundi</name>
    <dbReference type="NCBI Taxonomy" id="2772557"/>
    <lineage>
        <taxon>Bacteria</taxon>
        <taxon>Pseudomonadati</taxon>
        <taxon>Thermodesulfobacteriota</taxon>
        <taxon>Desulfobulbia</taxon>
        <taxon>Desulfobulbales</taxon>
        <taxon>Desulfobulbaceae</taxon>
        <taxon>Desulfomarina</taxon>
    </lineage>
</organism>
<feature type="domain" description="ABC transporter" evidence="3">
    <location>
        <begin position="1"/>
        <end position="88"/>
    </location>
</feature>